<dbReference type="PROSITE" id="PS50056">
    <property type="entry name" value="TYR_PHOSPHATASE_2"/>
    <property type="match status" value="1"/>
</dbReference>
<dbReference type="EMBL" id="LHPF02000004">
    <property type="protein sequence ID" value="PSC74564.1"/>
    <property type="molecule type" value="Genomic_DNA"/>
</dbReference>
<dbReference type="SUPFAM" id="SSF52799">
    <property type="entry name" value="(Phosphotyrosine protein) phosphatases II"/>
    <property type="match status" value="1"/>
</dbReference>
<dbReference type="PANTHER" id="PTHR46381">
    <property type="entry name" value="MKPA PROTEIN"/>
    <property type="match status" value="1"/>
</dbReference>
<evidence type="ECO:0000256" key="1">
    <source>
        <dbReference type="ARBA" id="ARBA00022801"/>
    </source>
</evidence>
<accession>A0A2P6VKG1</accession>
<dbReference type="InterPro" id="IPR016130">
    <property type="entry name" value="Tyr_Pase_AS"/>
</dbReference>
<evidence type="ECO:0000259" key="4">
    <source>
        <dbReference type="PROSITE" id="PS50054"/>
    </source>
</evidence>
<evidence type="ECO:0000313" key="6">
    <source>
        <dbReference type="EMBL" id="PSC74564.1"/>
    </source>
</evidence>
<comment type="caution">
    <text evidence="6">The sequence shown here is derived from an EMBL/GenBank/DDBJ whole genome shotgun (WGS) entry which is preliminary data.</text>
</comment>
<keyword evidence="2" id="KW-0904">Protein phosphatase</keyword>
<dbReference type="Gene3D" id="3.90.190.10">
    <property type="entry name" value="Protein tyrosine phosphatase superfamily"/>
    <property type="match status" value="1"/>
</dbReference>
<feature type="compositionally biased region" description="Low complexity" evidence="3">
    <location>
        <begin position="549"/>
        <end position="568"/>
    </location>
</feature>
<dbReference type="PROSITE" id="PS00383">
    <property type="entry name" value="TYR_PHOSPHATASE_1"/>
    <property type="match status" value="1"/>
</dbReference>
<gene>
    <name evidence="6" type="ORF">C2E20_2210</name>
</gene>
<dbReference type="Proteomes" id="UP000239649">
    <property type="component" value="Unassembled WGS sequence"/>
</dbReference>
<dbReference type="Gene3D" id="3.40.20.10">
    <property type="entry name" value="Severin"/>
    <property type="match status" value="1"/>
</dbReference>
<feature type="compositionally biased region" description="Low complexity" evidence="3">
    <location>
        <begin position="395"/>
        <end position="408"/>
    </location>
</feature>
<dbReference type="CDD" id="cd14498">
    <property type="entry name" value="DSP"/>
    <property type="match status" value="1"/>
</dbReference>
<organism evidence="6 7">
    <name type="scientific">Micractinium conductrix</name>
    <dbReference type="NCBI Taxonomy" id="554055"/>
    <lineage>
        <taxon>Eukaryota</taxon>
        <taxon>Viridiplantae</taxon>
        <taxon>Chlorophyta</taxon>
        <taxon>core chlorophytes</taxon>
        <taxon>Trebouxiophyceae</taxon>
        <taxon>Chlorellales</taxon>
        <taxon>Chlorellaceae</taxon>
        <taxon>Chlorella clade</taxon>
        <taxon>Micractinium</taxon>
    </lineage>
</organism>
<dbReference type="PANTHER" id="PTHR46381:SF2">
    <property type="entry name" value="MAP KINASE PHOSPHATASE"/>
    <property type="match status" value="1"/>
</dbReference>
<evidence type="ECO:0000256" key="2">
    <source>
        <dbReference type="ARBA" id="ARBA00022912"/>
    </source>
</evidence>
<dbReference type="PROSITE" id="PS50054">
    <property type="entry name" value="TYR_PHOSPHATASE_DUAL"/>
    <property type="match status" value="1"/>
</dbReference>
<reference evidence="6 7" key="1">
    <citation type="journal article" date="2018" name="Plant J.">
        <title>Genome sequences of Chlorella sorokiniana UTEX 1602 and Micractinium conductrix SAG 241.80: implications to maltose excretion by a green alga.</title>
        <authorList>
            <person name="Arriola M.B."/>
            <person name="Velmurugan N."/>
            <person name="Zhang Y."/>
            <person name="Plunkett M.H."/>
            <person name="Hondzo H."/>
            <person name="Barney B.M."/>
        </authorList>
    </citation>
    <scope>NUCLEOTIDE SEQUENCE [LARGE SCALE GENOMIC DNA]</scope>
    <source>
        <strain evidence="6 7">SAG 241.80</strain>
    </source>
</reference>
<dbReference type="OrthoDB" id="165342at2759"/>
<evidence type="ECO:0000313" key="7">
    <source>
        <dbReference type="Proteomes" id="UP000239649"/>
    </source>
</evidence>
<feature type="region of interest" description="Disordered" evidence="3">
    <location>
        <begin position="395"/>
        <end position="594"/>
    </location>
</feature>
<dbReference type="InterPro" id="IPR029021">
    <property type="entry name" value="Prot-tyrosine_phosphatase-like"/>
</dbReference>
<dbReference type="STRING" id="554055.A0A2P6VKG1"/>
<dbReference type="AlphaFoldDB" id="A0A2P6VKG1"/>
<name>A0A2P6VKG1_9CHLO</name>
<protein>
    <submittedName>
        <fullName evidence="6">Tyrosine-phosphatase MKP1-like</fullName>
    </submittedName>
</protein>
<sequence>MATSTAQPLYPHFADRYWQRDGLDGSPAPPGASDAPHDPALSPSKAAARMGNLRVLDLRALPRDDGPPTELRARKEKLALYNGQCSRVAEGLYVSGEAVARSREALAAEGITHVVNCVGFLYPPYHEPELAYQTLFLQDTPGEDILCVLYDVFDFIEAATSGAGGGAAGTSPGRVLVHCSQGVSRSASLAIAYLMWKRGTPYDDAFQEVKASRGVANPNIGFICQLLQWYKRRQASADTWRLYRVAPQSSAAPQQLVAKPVAAAGLGAALDRRGAFVLQGPGSVAVWLGALCPEPFAAAAQRFAAQLHRYEGAPTPAEVVRQGQEGEPFWSRLAQAAAAGEGGSSRSASPAAPASGGAAAAAAAEMLAAAGSGPVVVGENSAYDRDFELYARSLTSRTSGSGGDSARSAGRKTPREDGDGATSPNARLRKQARGVERPPSPGKRRREPPSDMTLEDMQCVSMDSATAQLGKKERTLQEATSPLPLSRTTSDVMLPATPHDLSDMADGSFTPRSRGGEAASWEAAGRQSGGGGRDAARRPRQLSNLGRQVSSVSTSGPAAAAAPEAAAAGGQGTGGSGGGRGKVPPLRLALPDRQ</sequence>
<feature type="region of interest" description="Disordered" evidence="3">
    <location>
        <begin position="335"/>
        <end position="354"/>
    </location>
</feature>
<dbReference type="InterPro" id="IPR000387">
    <property type="entry name" value="Tyr_Pase_dom"/>
</dbReference>
<dbReference type="GO" id="GO:0004721">
    <property type="term" value="F:phosphoprotein phosphatase activity"/>
    <property type="evidence" value="ECO:0007669"/>
    <property type="project" value="UniProtKB-KW"/>
</dbReference>
<evidence type="ECO:0000256" key="3">
    <source>
        <dbReference type="SAM" id="MobiDB-lite"/>
    </source>
</evidence>
<keyword evidence="7" id="KW-1185">Reference proteome</keyword>
<dbReference type="InterPro" id="IPR000340">
    <property type="entry name" value="Dual-sp_phosphatase_cat-dom"/>
</dbReference>
<keyword evidence="1" id="KW-0378">Hydrolase</keyword>
<proteinExistence type="predicted"/>
<dbReference type="InterPro" id="IPR020422">
    <property type="entry name" value="TYR_PHOSPHATASE_DUAL_dom"/>
</dbReference>
<dbReference type="SMART" id="SM00195">
    <property type="entry name" value="DSPc"/>
    <property type="match status" value="1"/>
</dbReference>
<feature type="region of interest" description="Disordered" evidence="3">
    <location>
        <begin position="20"/>
        <end position="42"/>
    </location>
</feature>
<feature type="compositionally biased region" description="Low complexity" evidence="3">
    <location>
        <begin position="31"/>
        <end position="40"/>
    </location>
</feature>
<dbReference type="Pfam" id="PF00782">
    <property type="entry name" value="DSPc"/>
    <property type="match status" value="1"/>
</dbReference>
<dbReference type="InterPro" id="IPR029006">
    <property type="entry name" value="ADF-H/Gelsolin-like_dom_sf"/>
</dbReference>
<feature type="domain" description="Tyrosine-protein phosphatase" evidence="4">
    <location>
        <begin position="84"/>
        <end position="235"/>
    </location>
</feature>
<evidence type="ECO:0000259" key="5">
    <source>
        <dbReference type="PROSITE" id="PS50056"/>
    </source>
</evidence>
<feature type="compositionally biased region" description="Gly residues" evidence="3">
    <location>
        <begin position="569"/>
        <end position="581"/>
    </location>
</feature>
<feature type="domain" description="Tyrosine specific protein phosphatases" evidence="5">
    <location>
        <begin position="150"/>
        <end position="213"/>
    </location>
</feature>
<dbReference type="SUPFAM" id="SSF55753">
    <property type="entry name" value="Actin depolymerizing proteins"/>
    <property type="match status" value="1"/>
</dbReference>